<dbReference type="Proteomes" id="UP001205185">
    <property type="component" value="Unassembled WGS sequence"/>
</dbReference>
<name>A0ABT1IKL2_9PSEU</name>
<reference evidence="1 2" key="1">
    <citation type="submission" date="2022-06" db="EMBL/GenBank/DDBJ databases">
        <title>Genomic Encyclopedia of Archaeal and Bacterial Type Strains, Phase II (KMG-II): from individual species to whole genera.</title>
        <authorList>
            <person name="Goeker M."/>
        </authorList>
    </citation>
    <scope>NUCLEOTIDE SEQUENCE [LARGE SCALE GENOMIC DNA]</scope>
    <source>
        <strain evidence="1 2">DSM 44255</strain>
    </source>
</reference>
<dbReference type="EMBL" id="JAMTCO010000015">
    <property type="protein sequence ID" value="MCP2273195.1"/>
    <property type="molecule type" value="Genomic_DNA"/>
</dbReference>
<comment type="caution">
    <text evidence="1">The sequence shown here is derived from an EMBL/GenBank/DDBJ whole genome shotgun (WGS) entry which is preliminary data.</text>
</comment>
<protein>
    <submittedName>
        <fullName evidence="1">Uncharacterized protein</fullName>
    </submittedName>
</protein>
<dbReference type="RefSeq" id="WP_253890317.1">
    <property type="nucleotide sequence ID" value="NZ_BAAAVB010000019.1"/>
</dbReference>
<evidence type="ECO:0000313" key="2">
    <source>
        <dbReference type="Proteomes" id="UP001205185"/>
    </source>
</evidence>
<keyword evidence="2" id="KW-1185">Reference proteome</keyword>
<sequence>MSDELGLTGDLDTAVPEERRDRAARVVAAIATDAAECALLLDMLGLSPGVGRKREVRRAA</sequence>
<proteinExistence type="predicted"/>
<accession>A0ABT1IKL2</accession>
<organism evidence="1 2">
    <name type="scientific">Actinokineospora diospyrosa</name>
    <dbReference type="NCBI Taxonomy" id="103728"/>
    <lineage>
        <taxon>Bacteria</taxon>
        <taxon>Bacillati</taxon>
        <taxon>Actinomycetota</taxon>
        <taxon>Actinomycetes</taxon>
        <taxon>Pseudonocardiales</taxon>
        <taxon>Pseudonocardiaceae</taxon>
        <taxon>Actinokineospora</taxon>
    </lineage>
</organism>
<gene>
    <name evidence="1" type="ORF">LV75_005721</name>
</gene>
<evidence type="ECO:0000313" key="1">
    <source>
        <dbReference type="EMBL" id="MCP2273195.1"/>
    </source>
</evidence>